<dbReference type="InterPro" id="IPR052023">
    <property type="entry name" value="Histidine_kinase_KdpD"/>
</dbReference>
<feature type="domain" description="Histidine kinase" evidence="3">
    <location>
        <begin position="23"/>
        <end position="229"/>
    </location>
</feature>
<proteinExistence type="predicted"/>
<dbReference type="EC" id="2.7.13.3" evidence="2"/>
<dbReference type="InterPro" id="IPR003661">
    <property type="entry name" value="HisK_dim/P_dom"/>
</dbReference>
<dbReference type="GO" id="GO:0016301">
    <property type="term" value="F:kinase activity"/>
    <property type="evidence" value="ECO:0007669"/>
    <property type="project" value="UniProtKB-KW"/>
</dbReference>
<dbReference type="SMART" id="SM00388">
    <property type="entry name" value="HisKA"/>
    <property type="match status" value="1"/>
</dbReference>
<keyword evidence="4" id="KW-0418">Kinase</keyword>
<name>A0ABU7Z0G3_9GAMM</name>
<dbReference type="Pfam" id="PF02518">
    <property type="entry name" value="HATPase_c"/>
    <property type="match status" value="1"/>
</dbReference>
<dbReference type="InterPro" id="IPR036890">
    <property type="entry name" value="HATPase_C_sf"/>
</dbReference>
<dbReference type="EMBL" id="JAXGFP010000006">
    <property type="protein sequence ID" value="MEG3184733.1"/>
    <property type="molecule type" value="Genomic_DNA"/>
</dbReference>
<evidence type="ECO:0000256" key="2">
    <source>
        <dbReference type="ARBA" id="ARBA00012438"/>
    </source>
</evidence>
<keyword evidence="4" id="KW-0808">Transferase</keyword>
<dbReference type="PANTHER" id="PTHR45569:SF1">
    <property type="entry name" value="SENSOR PROTEIN KDPD"/>
    <property type="match status" value="1"/>
</dbReference>
<organism evidence="4 5">
    <name type="scientific">Novilysobacter erysipheiresistens</name>
    <dbReference type="NCBI Taxonomy" id="1749332"/>
    <lineage>
        <taxon>Bacteria</taxon>
        <taxon>Pseudomonadati</taxon>
        <taxon>Pseudomonadota</taxon>
        <taxon>Gammaproteobacteria</taxon>
        <taxon>Lysobacterales</taxon>
        <taxon>Lysobacteraceae</taxon>
        <taxon>Novilysobacter</taxon>
    </lineage>
</organism>
<comment type="caution">
    <text evidence="4">The sequence shown here is derived from an EMBL/GenBank/DDBJ whole genome shotgun (WGS) entry which is preliminary data.</text>
</comment>
<dbReference type="PANTHER" id="PTHR45569">
    <property type="entry name" value="SENSOR PROTEIN KDPD"/>
    <property type="match status" value="1"/>
</dbReference>
<dbReference type="Proteomes" id="UP001355056">
    <property type="component" value="Unassembled WGS sequence"/>
</dbReference>
<sequence>MAEPRLPLSNTGGEDASLMLLERLAHDLRGPLSPLQTAAYLLRRDDLEPERRAELLEIIERQTTRLSAMVQEVSDWTRARQSRLVEHRRPVGASLLVELGCAAAGPMLRMDLPETLDTAMVDGDAQRLVQMLSTLVEFMRTKAGEGTVSVRASSTDNVLVIVVEAPGATWADGERESLFKKAQAAPFDEGLGMRLLLAQSIAHAHGGAVDIGETSGDGTRLDVRLPLAG</sequence>
<dbReference type="Gene3D" id="3.30.565.10">
    <property type="entry name" value="Histidine kinase-like ATPase, C-terminal domain"/>
    <property type="match status" value="1"/>
</dbReference>
<dbReference type="CDD" id="cd00082">
    <property type="entry name" value="HisKA"/>
    <property type="match status" value="1"/>
</dbReference>
<dbReference type="InterPro" id="IPR036097">
    <property type="entry name" value="HisK_dim/P_sf"/>
</dbReference>
<evidence type="ECO:0000313" key="5">
    <source>
        <dbReference type="Proteomes" id="UP001355056"/>
    </source>
</evidence>
<protein>
    <recommendedName>
        <fullName evidence="2">histidine kinase</fullName>
        <ecNumber evidence="2">2.7.13.3</ecNumber>
    </recommendedName>
</protein>
<dbReference type="InterPro" id="IPR005467">
    <property type="entry name" value="His_kinase_dom"/>
</dbReference>
<accession>A0ABU7Z0G3</accession>
<reference evidence="4 5" key="1">
    <citation type="journal article" date="2016" name="Int. J. Syst. Evol. Microbiol.">
        <title>Lysobacter erysipheiresistens sp. nov., an antagonist of powdery mildew, isolated from tobacco-cultivated soil.</title>
        <authorList>
            <person name="Xie B."/>
            <person name="Li T."/>
            <person name="Lin X."/>
            <person name="Wang C.J."/>
            <person name="Chen Y.J."/>
            <person name="Liu W.J."/>
            <person name="Zhao Z.W."/>
        </authorList>
    </citation>
    <scope>NUCLEOTIDE SEQUENCE [LARGE SCALE GENOMIC DNA]</scope>
    <source>
        <strain evidence="4 5">RS-LYSO-3</strain>
    </source>
</reference>
<dbReference type="SUPFAM" id="SSF55874">
    <property type="entry name" value="ATPase domain of HSP90 chaperone/DNA topoisomerase II/histidine kinase"/>
    <property type="match status" value="1"/>
</dbReference>
<evidence type="ECO:0000313" key="4">
    <source>
        <dbReference type="EMBL" id="MEG3184733.1"/>
    </source>
</evidence>
<dbReference type="InterPro" id="IPR003594">
    <property type="entry name" value="HATPase_dom"/>
</dbReference>
<keyword evidence="5" id="KW-1185">Reference proteome</keyword>
<evidence type="ECO:0000259" key="3">
    <source>
        <dbReference type="PROSITE" id="PS50109"/>
    </source>
</evidence>
<dbReference type="Pfam" id="PF00512">
    <property type="entry name" value="HisKA"/>
    <property type="match status" value="1"/>
</dbReference>
<dbReference type="PROSITE" id="PS50109">
    <property type="entry name" value="HIS_KIN"/>
    <property type="match status" value="1"/>
</dbReference>
<comment type="catalytic activity">
    <reaction evidence="1">
        <text>ATP + protein L-histidine = ADP + protein N-phospho-L-histidine.</text>
        <dbReference type="EC" id="2.7.13.3"/>
    </reaction>
</comment>
<dbReference type="Gene3D" id="1.10.287.130">
    <property type="match status" value="1"/>
</dbReference>
<evidence type="ECO:0000256" key="1">
    <source>
        <dbReference type="ARBA" id="ARBA00000085"/>
    </source>
</evidence>
<gene>
    <name evidence="4" type="ORF">SNE34_12000</name>
</gene>
<dbReference type="RefSeq" id="WP_332617538.1">
    <property type="nucleotide sequence ID" value="NZ_JAXGFP010000006.1"/>
</dbReference>
<dbReference type="SUPFAM" id="SSF47384">
    <property type="entry name" value="Homodimeric domain of signal transducing histidine kinase"/>
    <property type="match status" value="1"/>
</dbReference>